<dbReference type="AlphaFoldDB" id="A0A6C7EDN3"/>
<dbReference type="GO" id="GO:0043565">
    <property type="term" value="F:sequence-specific DNA binding"/>
    <property type="evidence" value="ECO:0007669"/>
    <property type="project" value="InterPro"/>
</dbReference>
<dbReference type="SUPFAM" id="SSF143422">
    <property type="entry name" value="Transposase IS200-like"/>
    <property type="match status" value="1"/>
</dbReference>
<keyword evidence="3" id="KW-1185">Reference proteome</keyword>
<dbReference type="SUPFAM" id="SSF48295">
    <property type="entry name" value="TrpR-like"/>
    <property type="match status" value="1"/>
</dbReference>
<dbReference type="SMART" id="SM01321">
    <property type="entry name" value="Y1_Tnp"/>
    <property type="match status" value="1"/>
</dbReference>
<proteinExistence type="predicted"/>
<dbReference type="InterPro" id="IPR002686">
    <property type="entry name" value="Transposase_17"/>
</dbReference>
<dbReference type="GO" id="GO:0006313">
    <property type="term" value="P:DNA transposition"/>
    <property type="evidence" value="ECO:0007669"/>
    <property type="project" value="InterPro"/>
</dbReference>
<dbReference type="Gene3D" id="3.30.70.1290">
    <property type="entry name" value="Transposase IS200-like"/>
    <property type="match status" value="1"/>
</dbReference>
<evidence type="ECO:0000259" key="1">
    <source>
        <dbReference type="SMART" id="SM01321"/>
    </source>
</evidence>
<dbReference type="KEGG" id="aym:YM304_29850"/>
<accession>A0A6C7EDN3</accession>
<dbReference type="EMBL" id="AP012057">
    <property type="protein sequence ID" value="BAN03299.1"/>
    <property type="molecule type" value="Genomic_DNA"/>
</dbReference>
<dbReference type="InterPro" id="IPR010921">
    <property type="entry name" value="Trp_repressor/repl_initiator"/>
</dbReference>
<dbReference type="PANTHER" id="PTHR34322">
    <property type="entry name" value="TRANSPOSASE, Y1_TNP DOMAIN-CONTAINING"/>
    <property type="match status" value="1"/>
</dbReference>
<dbReference type="Proteomes" id="UP000011863">
    <property type="component" value="Chromosome"/>
</dbReference>
<organism evidence="2 3">
    <name type="scientific">Ilumatobacter coccineus (strain NBRC 103263 / KCTC 29153 / YM16-304)</name>
    <dbReference type="NCBI Taxonomy" id="1313172"/>
    <lineage>
        <taxon>Bacteria</taxon>
        <taxon>Bacillati</taxon>
        <taxon>Actinomycetota</taxon>
        <taxon>Acidimicrobiia</taxon>
        <taxon>Acidimicrobiales</taxon>
        <taxon>Ilumatobacteraceae</taxon>
        <taxon>Ilumatobacter</taxon>
    </lineage>
</organism>
<reference evidence="2 3" key="1">
    <citation type="journal article" date="2013" name="Int. J. Syst. Evol. Microbiol.">
        <title>Ilumatobacter nonamiense sp. nov. and Ilumatobacter coccineum sp. nov., isolated from seashore sand.</title>
        <authorList>
            <person name="Matsumoto A."/>
            <person name="Kasai H."/>
            <person name="Matsuo Y."/>
            <person name="Shizuri Y."/>
            <person name="Ichikawa N."/>
            <person name="Fujita N."/>
            <person name="Omura S."/>
            <person name="Takahashi Y."/>
        </authorList>
    </citation>
    <scope>NUCLEOTIDE SEQUENCE [LARGE SCALE GENOMIC DNA]</scope>
    <source>
        <strain evidence="3">NBRC 103263 / KCTC 29153 / YM16-304</strain>
    </source>
</reference>
<evidence type="ECO:0000313" key="2">
    <source>
        <dbReference type="EMBL" id="BAN03299.1"/>
    </source>
</evidence>
<dbReference type="RefSeq" id="WP_015442546.1">
    <property type="nucleotide sequence ID" value="NC_020520.1"/>
</dbReference>
<dbReference type="Pfam" id="PF01797">
    <property type="entry name" value="Y1_Tnp"/>
    <property type="match status" value="1"/>
</dbReference>
<dbReference type="PANTHER" id="PTHR34322:SF2">
    <property type="entry name" value="TRANSPOSASE IS200-LIKE DOMAIN-CONTAINING PROTEIN"/>
    <property type="match status" value="1"/>
</dbReference>
<protein>
    <recommendedName>
        <fullName evidence="1">Transposase IS200-like domain-containing protein</fullName>
    </recommendedName>
</protein>
<name>A0A6C7EDN3_ILUCY</name>
<dbReference type="OrthoDB" id="9814067at2"/>
<evidence type="ECO:0000313" key="3">
    <source>
        <dbReference type="Proteomes" id="UP000011863"/>
    </source>
</evidence>
<sequence length="294" mass="32524">MGQKHRSHQQHGWFHIMNRGVDRQDIFVSDLDRRVFIDEMVTAAEEFGIEIHVYCLMATHFHIIVNCPSGHLSEFVREFARAYAEGFNRRTKREGPVFTGRFVSVPLGLDDDDPDRSFMVAARYVHRNPLDFLPADTLGAYAYSSYPAYLGTAPAPAWLTTDVLQSLCGSDPVRLRRFTLTPQPSDKTPAYGRVIAAAAPTEVIDAVAASAGVTIDALHRRRSERNDARLVAAHLCRSLRTASTAELSQLFAVATQQGFRQLAARGKKLVAVDPSCARLAARALDRLCGVDRAG</sequence>
<dbReference type="GO" id="GO:0004803">
    <property type="term" value="F:transposase activity"/>
    <property type="evidence" value="ECO:0007669"/>
    <property type="project" value="InterPro"/>
</dbReference>
<feature type="domain" description="Transposase IS200-like" evidence="1">
    <location>
        <begin position="9"/>
        <end position="128"/>
    </location>
</feature>
<dbReference type="InterPro" id="IPR036515">
    <property type="entry name" value="Transposase_17_sf"/>
</dbReference>
<gene>
    <name evidence="2" type="ORF">YM304_29850</name>
</gene>